<dbReference type="GeneID" id="119725380"/>
<dbReference type="EnsemblMetazoa" id="XM_038196786.1">
    <property type="protein sequence ID" value="XP_038052714.1"/>
    <property type="gene ID" value="LOC119725380"/>
</dbReference>
<dbReference type="PROSITE" id="PS50837">
    <property type="entry name" value="NACHT"/>
    <property type="match status" value="1"/>
</dbReference>
<feature type="region of interest" description="Disordered" evidence="3">
    <location>
        <begin position="64"/>
        <end position="115"/>
    </location>
</feature>
<evidence type="ECO:0000313" key="6">
    <source>
        <dbReference type="EnsemblMetazoa" id="XP_038052714.1"/>
    </source>
</evidence>
<dbReference type="PANTHER" id="PTHR46312">
    <property type="entry name" value="NACHT DOMAIN-CONTAINING PROTEIN"/>
    <property type="match status" value="1"/>
</dbReference>
<dbReference type="Proteomes" id="UP000887568">
    <property type="component" value="Unplaced"/>
</dbReference>
<feature type="compositionally biased region" description="Polar residues" evidence="3">
    <location>
        <begin position="90"/>
        <end position="101"/>
    </location>
</feature>
<keyword evidence="1" id="KW-0547">Nucleotide-binding</keyword>
<feature type="compositionally biased region" description="Low complexity" evidence="3">
    <location>
        <begin position="11"/>
        <end position="21"/>
    </location>
</feature>
<feature type="compositionally biased region" description="Basic and acidic residues" evidence="3">
    <location>
        <begin position="103"/>
        <end position="114"/>
    </location>
</feature>
<evidence type="ECO:0000256" key="1">
    <source>
        <dbReference type="ARBA" id="ARBA00022741"/>
    </source>
</evidence>
<dbReference type="SUPFAM" id="SSF52540">
    <property type="entry name" value="P-loop containing nucleoside triphosphate hydrolases"/>
    <property type="match status" value="1"/>
</dbReference>
<dbReference type="InterPro" id="IPR027417">
    <property type="entry name" value="P-loop_NTPase"/>
</dbReference>
<keyword evidence="4" id="KW-1133">Transmembrane helix</keyword>
<evidence type="ECO:0000259" key="5">
    <source>
        <dbReference type="PROSITE" id="PS50837"/>
    </source>
</evidence>
<dbReference type="OrthoDB" id="1394818at2759"/>
<keyword evidence="4" id="KW-0812">Transmembrane</keyword>
<dbReference type="Gene3D" id="3.40.50.300">
    <property type="entry name" value="P-loop containing nucleotide triphosphate hydrolases"/>
    <property type="match status" value="1"/>
</dbReference>
<dbReference type="SMART" id="SM00368">
    <property type="entry name" value="LRR_RI"/>
    <property type="match status" value="4"/>
</dbReference>
<evidence type="ECO:0000256" key="2">
    <source>
        <dbReference type="ARBA" id="ARBA00022840"/>
    </source>
</evidence>
<dbReference type="AlphaFoldDB" id="A0A913ZMX4"/>
<dbReference type="Gene3D" id="3.80.10.10">
    <property type="entry name" value="Ribonuclease Inhibitor"/>
    <property type="match status" value="2"/>
</dbReference>
<dbReference type="RefSeq" id="XP_038052714.1">
    <property type="nucleotide sequence ID" value="XM_038196786.1"/>
</dbReference>
<dbReference type="GO" id="GO:0005524">
    <property type="term" value="F:ATP binding"/>
    <property type="evidence" value="ECO:0007669"/>
    <property type="project" value="UniProtKB-KW"/>
</dbReference>
<dbReference type="PANTHER" id="PTHR46312:SF2">
    <property type="entry name" value="NUCLEOTIDE-BINDING OLIGOMERIZATION DOMAIN-CONTAINING PROTEIN 2-LIKE"/>
    <property type="match status" value="1"/>
</dbReference>
<keyword evidence="7" id="KW-1185">Reference proteome</keyword>
<dbReference type="InterPro" id="IPR001611">
    <property type="entry name" value="Leu-rich_rpt"/>
</dbReference>
<evidence type="ECO:0000256" key="3">
    <source>
        <dbReference type="SAM" id="MobiDB-lite"/>
    </source>
</evidence>
<name>A0A913ZMX4_PATMI</name>
<feature type="region of interest" description="Disordered" evidence="3">
    <location>
        <begin position="1"/>
        <end position="21"/>
    </location>
</feature>
<dbReference type="SUPFAM" id="SSF52047">
    <property type="entry name" value="RNI-like"/>
    <property type="match status" value="1"/>
</dbReference>
<feature type="region of interest" description="Disordered" evidence="3">
    <location>
        <begin position="909"/>
        <end position="933"/>
    </location>
</feature>
<sequence length="965" mass="106978">MATSDNMTSVPAAPTALKPTPAGSGLTAGEWTGVAIGGFVVVVIGLILAWLRFGFGDNVIGRCRGRRNGEGRQSHSNREEDGGEQGIPNIPSTSAGKTNATRSKAEQRRAERAAGRRCRKALKEIYTSTGSYVQMLPWVDDDKRHIMDIYTKLQLKKGDNDLKGEVQSYWDIFKLKTSQGHSIIRAILRGWAGLGKTTLIEKIAYDWACGTVNALKKYKLVFVLKMHSLQQKSDVIEAVFDQLLDEKTINREDLKSFIKSNPEDVLFLLDGFDEFKSTKLDKTEFGSILKMLNRKGEYKKCVVLVTTRPSHYDKLVKNSLIEKPFALVEVLGFSKDDIKEYVHKYYSQELPKAKGLLERITSSDVLTDLAQSPMLLLLMCLLWSESATLPDTMFRLYNEALRYIFKRKTQMSTEEISKFIIAIGKVGLDGLLSSDQKLSFPEEDFESDVLDMAIRAGILTSQREFPNDVSRLISSLRLKEMTQLNIVRFNECVPTRSDMEHIIGELGNLPNLVELDLSGRRTLAGSDQPWSHLKDIKTLNTLALQQCGLKEDDLEHIAVGLSNLPNLVELDLSYNETLAGSGRSWSHLREIKSLNKLNLRCCKLGSDDLEPIAVWLSNLPNLVELDLTGNETLAGSGRSWSHLREIKSLNKLNLISCNLQSDDLEPIAVGLSNLPNLVELDLTGNKTLAGSGRAWSHLREIKSLNKLNLRYCKLGSDDLEPIAVGLSNLPNLVELDLSGNETLAGSGRAWSHLREIKSLNKLNPRCCKLGSDDLEPIAVGLSNLPNLVELDLSGNETLAGSGRAWSHLREIKSLNKLNLRSCKLQSDDLEPIDIWLSDLPNLVKLDLSRNGTLAGSGRAWSHFREIKSLNKLDLSSCGLKSDDLELIAVGLSNLPNIVELDLSDNETLAGSGIQTTPTTTYNYPQPGTQHSKKPVDDVIALDAKSNCLTNNNGYQNGKAKTQKED</sequence>
<feature type="compositionally biased region" description="Basic and acidic residues" evidence="3">
    <location>
        <begin position="67"/>
        <end position="80"/>
    </location>
</feature>
<protein>
    <recommendedName>
        <fullName evidence="5">NACHT domain-containing protein</fullName>
    </recommendedName>
</protein>
<dbReference type="OMA" id="MITETHQ"/>
<organism evidence="6 7">
    <name type="scientific">Patiria miniata</name>
    <name type="common">Bat star</name>
    <name type="synonym">Asterina miniata</name>
    <dbReference type="NCBI Taxonomy" id="46514"/>
    <lineage>
        <taxon>Eukaryota</taxon>
        <taxon>Metazoa</taxon>
        <taxon>Echinodermata</taxon>
        <taxon>Eleutherozoa</taxon>
        <taxon>Asterozoa</taxon>
        <taxon>Asteroidea</taxon>
        <taxon>Valvatacea</taxon>
        <taxon>Valvatida</taxon>
        <taxon>Asterinidae</taxon>
        <taxon>Patiria</taxon>
    </lineage>
</organism>
<keyword evidence="4" id="KW-0472">Membrane</keyword>
<accession>A0A913ZMX4</accession>
<dbReference type="InterPro" id="IPR032675">
    <property type="entry name" value="LRR_dom_sf"/>
</dbReference>
<dbReference type="Pfam" id="PF05729">
    <property type="entry name" value="NACHT"/>
    <property type="match status" value="1"/>
</dbReference>
<keyword evidence="2" id="KW-0067">ATP-binding</keyword>
<proteinExistence type="predicted"/>
<feature type="transmembrane region" description="Helical" evidence="4">
    <location>
        <begin position="31"/>
        <end position="51"/>
    </location>
</feature>
<dbReference type="InterPro" id="IPR007111">
    <property type="entry name" value="NACHT_NTPase"/>
</dbReference>
<feature type="compositionally biased region" description="Low complexity" evidence="3">
    <location>
        <begin position="914"/>
        <end position="929"/>
    </location>
</feature>
<evidence type="ECO:0000256" key="4">
    <source>
        <dbReference type="SAM" id="Phobius"/>
    </source>
</evidence>
<dbReference type="SUPFAM" id="SSF52058">
    <property type="entry name" value="L domain-like"/>
    <property type="match status" value="1"/>
</dbReference>
<feature type="domain" description="NACHT" evidence="5">
    <location>
        <begin position="184"/>
        <end position="310"/>
    </location>
</feature>
<evidence type="ECO:0000313" key="7">
    <source>
        <dbReference type="Proteomes" id="UP000887568"/>
    </source>
</evidence>
<dbReference type="Pfam" id="PF13516">
    <property type="entry name" value="LRR_6"/>
    <property type="match status" value="2"/>
</dbReference>
<reference evidence="6" key="1">
    <citation type="submission" date="2022-11" db="UniProtKB">
        <authorList>
            <consortium name="EnsemblMetazoa"/>
        </authorList>
    </citation>
    <scope>IDENTIFICATION</scope>
</reference>